<dbReference type="PANTHER" id="PTHR44743">
    <property type="entry name" value="PUTATIVE, EXPRESSED-RELATED"/>
    <property type="match status" value="1"/>
</dbReference>
<dbReference type="CDD" id="cd06257">
    <property type="entry name" value="DnaJ"/>
    <property type="match status" value="1"/>
</dbReference>
<dbReference type="PROSITE" id="PS50076">
    <property type="entry name" value="DNAJ_2"/>
    <property type="match status" value="1"/>
</dbReference>
<evidence type="ECO:0000313" key="3">
    <source>
        <dbReference type="Proteomes" id="UP001318860"/>
    </source>
</evidence>
<dbReference type="PANTHER" id="PTHR44743:SF10">
    <property type="entry name" value="J DOMAIN-CONTAINING PROTEIN"/>
    <property type="match status" value="1"/>
</dbReference>
<dbReference type="Pfam" id="PF00226">
    <property type="entry name" value="DnaJ"/>
    <property type="match status" value="1"/>
</dbReference>
<name>A0ABR0VGB0_REHGL</name>
<evidence type="ECO:0000259" key="1">
    <source>
        <dbReference type="PROSITE" id="PS50076"/>
    </source>
</evidence>
<dbReference type="Proteomes" id="UP001318860">
    <property type="component" value="Unassembled WGS sequence"/>
</dbReference>
<gene>
    <name evidence="2" type="ORF">DH2020_032101</name>
</gene>
<reference evidence="2 3" key="1">
    <citation type="journal article" date="2021" name="Comput. Struct. Biotechnol. J.">
        <title>De novo genome assembly of the potent medicinal plant Rehmannia glutinosa using nanopore technology.</title>
        <authorList>
            <person name="Ma L."/>
            <person name="Dong C."/>
            <person name="Song C."/>
            <person name="Wang X."/>
            <person name="Zheng X."/>
            <person name="Niu Y."/>
            <person name="Chen S."/>
            <person name="Feng W."/>
        </authorList>
    </citation>
    <scope>NUCLEOTIDE SEQUENCE [LARGE SCALE GENOMIC DNA]</scope>
    <source>
        <strain evidence="2">DH-2019</strain>
    </source>
</reference>
<proteinExistence type="predicted"/>
<dbReference type="InterPro" id="IPR001623">
    <property type="entry name" value="DnaJ_domain"/>
</dbReference>
<protein>
    <recommendedName>
        <fullName evidence="1">J domain-containing protein</fullName>
    </recommendedName>
</protein>
<sequence length="220" mass="25461">MEYSKGLPSYYGVLGVGFCSSDEEIRRAYRKLAMQWHPDKWTRSPAFLSEAKEKFQQIQEAYSVLSDRTKRTLYDAGLYDPDDEDDEAEGFADFLGEMMSLVNDSRKEEKKHYSIEELQSMFWDMAQSFEIPEFSGSLQQPMYDTYCSADPFSLFGSETMTRNSFEASMFEGNQHLSKSGLETYLELKIDKQNWLLEGFSESLYCYDLGFRGEFTFSIGG</sequence>
<organism evidence="2 3">
    <name type="scientific">Rehmannia glutinosa</name>
    <name type="common">Chinese foxglove</name>
    <dbReference type="NCBI Taxonomy" id="99300"/>
    <lineage>
        <taxon>Eukaryota</taxon>
        <taxon>Viridiplantae</taxon>
        <taxon>Streptophyta</taxon>
        <taxon>Embryophyta</taxon>
        <taxon>Tracheophyta</taxon>
        <taxon>Spermatophyta</taxon>
        <taxon>Magnoliopsida</taxon>
        <taxon>eudicotyledons</taxon>
        <taxon>Gunneridae</taxon>
        <taxon>Pentapetalae</taxon>
        <taxon>asterids</taxon>
        <taxon>lamiids</taxon>
        <taxon>Lamiales</taxon>
        <taxon>Orobanchaceae</taxon>
        <taxon>Rehmannieae</taxon>
        <taxon>Rehmannia</taxon>
    </lineage>
</organism>
<dbReference type="Gene3D" id="1.10.287.110">
    <property type="entry name" value="DnaJ domain"/>
    <property type="match status" value="1"/>
</dbReference>
<dbReference type="InterPro" id="IPR018253">
    <property type="entry name" value="DnaJ_domain_CS"/>
</dbReference>
<comment type="caution">
    <text evidence="2">The sequence shown here is derived from an EMBL/GenBank/DDBJ whole genome shotgun (WGS) entry which is preliminary data.</text>
</comment>
<accession>A0ABR0VGB0</accession>
<evidence type="ECO:0000313" key="2">
    <source>
        <dbReference type="EMBL" id="KAK6134151.1"/>
    </source>
</evidence>
<dbReference type="SUPFAM" id="SSF46565">
    <property type="entry name" value="Chaperone J-domain"/>
    <property type="match status" value="1"/>
</dbReference>
<dbReference type="InterPro" id="IPR036869">
    <property type="entry name" value="J_dom_sf"/>
</dbReference>
<keyword evidence="3" id="KW-1185">Reference proteome</keyword>
<dbReference type="SMART" id="SM00271">
    <property type="entry name" value="DnaJ"/>
    <property type="match status" value="1"/>
</dbReference>
<feature type="domain" description="J" evidence="1">
    <location>
        <begin position="9"/>
        <end position="78"/>
    </location>
</feature>
<dbReference type="PROSITE" id="PS00636">
    <property type="entry name" value="DNAJ_1"/>
    <property type="match status" value="1"/>
</dbReference>
<dbReference type="EMBL" id="JABTTQ020001174">
    <property type="protein sequence ID" value="KAK6134151.1"/>
    <property type="molecule type" value="Genomic_DNA"/>
</dbReference>
<dbReference type="PRINTS" id="PR00625">
    <property type="entry name" value="JDOMAIN"/>
</dbReference>